<dbReference type="Proteomes" id="UP001597380">
    <property type="component" value="Unassembled WGS sequence"/>
</dbReference>
<reference evidence="3" key="1">
    <citation type="journal article" date="2019" name="Int. J. Syst. Evol. Microbiol.">
        <title>The Global Catalogue of Microorganisms (GCM) 10K type strain sequencing project: providing services to taxonomists for standard genome sequencing and annotation.</title>
        <authorList>
            <consortium name="The Broad Institute Genomics Platform"/>
            <consortium name="The Broad Institute Genome Sequencing Center for Infectious Disease"/>
            <person name="Wu L."/>
            <person name="Ma J."/>
        </authorList>
    </citation>
    <scope>NUCLEOTIDE SEQUENCE [LARGE SCALE GENOMIC DNA]</scope>
    <source>
        <strain evidence="3">CGMCC 1.10992</strain>
    </source>
</reference>
<keyword evidence="2" id="KW-0645">Protease</keyword>
<dbReference type="PANTHER" id="PTHR38037:SF2">
    <property type="entry name" value="ATP-DEPENDENT ZINC PROTEASE DOMAIN-CONTAINING PROTEIN-RELATED"/>
    <property type="match status" value="1"/>
</dbReference>
<evidence type="ECO:0000313" key="2">
    <source>
        <dbReference type="EMBL" id="MFD2095027.1"/>
    </source>
</evidence>
<evidence type="ECO:0000259" key="1">
    <source>
        <dbReference type="Pfam" id="PF05618"/>
    </source>
</evidence>
<name>A0ABW4XJ13_9GAMM</name>
<feature type="domain" description="Retropepsin-like aspartic endopeptidase" evidence="1">
    <location>
        <begin position="6"/>
        <end position="141"/>
    </location>
</feature>
<dbReference type="InterPro" id="IPR021109">
    <property type="entry name" value="Peptidase_aspartic_dom_sf"/>
</dbReference>
<dbReference type="Gene3D" id="2.40.70.10">
    <property type="entry name" value="Acid Proteases"/>
    <property type="match status" value="1"/>
</dbReference>
<dbReference type="PANTHER" id="PTHR38037">
    <property type="entry name" value="ZN_PROTEASE DOMAIN-CONTAINING PROTEIN"/>
    <property type="match status" value="1"/>
</dbReference>
<dbReference type="EMBL" id="JBHUHT010000007">
    <property type="protein sequence ID" value="MFD2095027.1"/>
    <property type="molecule type" value="Genomic_DNA"/>
</dbReference>
<dbReference type="GO" id="GO:0008233">
    <property type="term" value="F:peptidase activity"/>
    <property type="evidence" value="ECO:0007669"/>
    <property type="project" value="UniProtKB-KW"/>
</dbReference>
<dbReference type="InterPro" id="IPR008503">
    <property type="entry name" value="Asp_endopeptidase"/>
</dbReference>
<proteinExistence type="predicted"/>
<comment type="caution">
    <text evidence="2">The sequence shown here is derived from an EMBL/GenBank/DDBJ whole genome shotgun (WGS) entry which is preliminary data.</text>
</comment>
<keyword evidence="2" id="KW-0378">Hydrolase</keyword>
<accession>A0ABW4XJ13</accession>
<keyword evidence="3" id="KW-1185">Reference proteome</keyword>
<protein>
    <submittedName>
        <fullName evidence="2">ATP-dependent zinc protease</fullName>
    </submittedName>
</protein>
<dbReference type="SUPFAM" id="SSF50630">
    <property type="entry name" value="Acid proteases"/>
    <property type="match status" value="1"/>
</dbReference>
<sequence>MKQKLIIGNLEVCDLPELGIKDLQVRIDTGAKTSSLHVDNIVRLKVDGKPHVEFDLHPDLYDLSEVVRCRVPVSDTRRIKSSNGDTEQRSVIRTRFKLGDHEWPIEITLSNRKEMTYLMLLGREAMADKVLVDPSATFLAGEQSSQ</sequence>
<dbReference type="GO" id="GO:0006508">
    <property type="term" value="P:proteolysis"/>
    <property type="evidence" value="ECO:0007669"/>
    <property type="project" value="UniProtKB-KW"/>
</dbReference>
<dbReference type="Pfam" id="PF05618">
    <property type="entry name" value="Zn_protease"/>
    <property type="match status" value="1"/>
</dbReference>
<organism evidence="2 3">
    <name type="scientific">Corallincola platygyrae</name>
    <dbReference type="NCBI Taxonomy" id="1193278"/>
    <lineage>
        <taxon>Bacteria</taxon>
        <taxon>Pseudomonadati</taxon>
        <taxon>Pseudomonadota</taxon>
        <taxon>Gammaproteobacteria</taxon>
        <taxon>Alteromonadales</taxon>
        <taxon>Psychromonadaceae</taxon>
        <taxon>Corallincola</taxon>
    </lineage>
</organism>
<dbReference type="RefSeq" id="WP_345337909.1">
    <property type="nucleotide sequence ID" value="NZ_BAABLI010000004.1"/>
</dbReference>
<gene>
    <name evidence="2" type="ORF">ACFSJ3_03460</name>
</gene>
<evidence type="ECO:0000313" key="3">
    <source>
        <dbReference type="Proteomes" id="UP001597380"/>
    </source>
</evidence>